<gene>
    <name evidence="2" type="ORF">L21_2320</name>
</gene>
<accession>A0A1M4MNI4</accession>
<evidence type="ECO:0000256" key="1">
    <source>
        <dbReference type="SAM" id="MobiDB-lite"/>
    </source>
</evidence>
<dbReference type="Gene3D" id="1.25.10.10">
    <property type="entry name" value="Leucine-rich Repeat Variant"/>
    <property type="match status" value="1"/>
</dbReference>
<evidence type="ECO:0000313" key="2">
    <source>
        <dbReference type="EMBL" id="SCL76390.1"/>
    </source>
</evidence>
<dbReference type="InterPro" id="IPR016024">
    <property type="entry name" value="ARM-type_fold"/>
</dbReference>
<dbReference type="InterPro" id="IPR011989">
    <property type="entry name" value="ARM-like"/>
</dbReference>
<dbReference type="STRING" id="118126.L21_2320"/>
<dbReference type="EMBL" id="FMID01000055">
    <property type="protein sequence ID" value="SCL76390.1"/>
    <property type="molecule type" value="Genomic_DNA"/>
</dbReference>
<organism evidence="2 3">
    <name type="scientific">Methanoculleus chikugoensis</name>
    <dbReference type="NCBI Taxonomy" id="118126"/>
    <lineage>
        <taxon>Archaea</taxon>
        <taxon>Methanobacteriati</taxon>
        <taxon>Methanobacteriota</taxon>
        <taxon>Stenosarchaea group</taxon>
        <taxon>Methanomicrobia</taxon>
        <taxon>Methanomicrobiales</taxon>
        <taxon>Methanomicrobiaceae</taxon>
        <taxon>Methanoculleus</taxon>
    </lineage>
</organism>
<evidence type="ECO:0008006" key="4">
    <source>
        <dbReference type="Google" id="ProtNLM"/>
    </source>
</evidence>
<dbReference type="SUPFAM" id="SSF48371">
    <property type="entry name" value="ARM repeat"/>
    <property type="match status" value="1"/>
</dbReference>
<dbReference type="AlphaFoldDB" id="A0A1M4MNI4"/>
<proteinExistence type="predicted"/>
<protein>
    <recommendedName>
        <fullName evidence="4">HEAT repeat</fullName>
    </recommendedName>
</protein>
<evidence type="ECO:0000313" key="3">
    <source>
        <dbReference type="Proteomes" id="UP000184671"/>
    </source>
</evidence>
<feature type="compositionally biased region" description="Basic and acidic residues" evidence="1">
    <location>
        <begin position="77"/>
        <end position="97"/>
    </location>
</feature>
<sequence length="97" mass="10355">MAASGDRSGGFGVGPSPHDEVVLCAVEVPEAIGDRAAVDPLLARLSDRRYNARARTARALLGSLDAPRARLAPMQAVKDREPEVRRALHGDARGDER</sequence>
<name>A0A1M4MNI4_9EURY</name>
<feature type="region of interest" description="Disordered" evidence="1">
    <location>
        <begin position="76"/>
        <end position="97"/>
    </location>
</feature>
<dbReference type="RefSeq" id="WP_074370600.1">
    <property type="nucleotide sequence ID" value="NZ_FMID01000055.1"/>
</dbReference>
<dbReference type="Proteomes" id="UP000184671">
    <property type="component" value="Unassembled WGS sequence"/>
</dbReference>
<reference evidence="2 3" key="1">
    <citation type="submission" date="2016-08" db="EMBL/GenBank/DDBJ databases">
        <authorList>
            <person name="Seilhamer J.J."/>
        </authorList>
    </citation>
    <scope>NUCLEOTIDE SEQUENCE [LARGE SCALE GENOMIC DNA]</scope>
    <source>
        <strain evidence="2">L21-II-0</strain>
    </source>
</reference>